<feature type="transmembrane region" description="Helical" evidence="1">
    <location>
        <begin position="79"/>
        <end position="100"/>
    </location>
</feature>
<proteinExistence type="predicted"/>
<organism evidence="2 3">
    <name type="scientific">Glossina palpalis gambiensis</name>
    <dbReference type="NCBI Taxonomy" id="67801"/>
    <lineage>
        <taxon>Eukaryota</taxon>
        <taxon>Metazoa</taxon>
        <taxon>Ecdysozoa</taxon>
        <taxon>Arthropoda</taxon>
        <taxon>Hexapoda</taxon>
        <taxon>Insecta</taxon>
        <taxon>Pterygota</taxon>
        <taxon>Neoptera</taxon>
        <taxon>Endopterygota</taxon>
        <taxon>Diptera</taxon>
        <taxon>Brachycera</taxon>
        <taxon>Muscomorpha</taxon>
        <taxon>Hippoboscoidea</taxon>
        <taxon>Glossinidae</taxon>
        <taxon>Glossina</taxon>
    </lineage>
</organism>
<reference evidence="2" key="2">
    <citation type="submission" date="2020-05" db="UniProtKB">
        <authorList>
            <consortium name="EnsemblMetazoa"/>
        </authorList>
    </citation>
    <scope>IDENTIFICATION</scope>
    <source>
        <strain evidence="2">IAEA</strain>
    </source>
</reference>
<keyword evidence="3" id="KW-1185">Reference proteome</keyword>
<reference evidence="3" key="1">
    <citation type="submission" date="2015-01" db="EMBL/GenBank/DDBJ databases">
        <authorList>
            <person name="Aksoy S."/>
            <person name="Warren W."/>
            <person name="Wilson R.K."/>
        </authorList>
    </citation>
    <scope>NUCLEOTIDE SEQUENCE [LARGE SCALE GENOMIC DNA]</scope>
    <source>
        <strain evidence="3">IAEA</strain>
    </source>
</reference>
<keyword evidence="1" id="KW-0472">Membrane</keyword>
<evidence type="ECO:0000256" key="1">
    <source>
        <dbReference type="SAM" id="Phobius"/>
    </source>
</evidence>
<dbReference type="EMBL" id="JXJN01000386">
    <property type="status" value="NOT_ANNOTATED_CDS"/>
    <property type="molecule type" value="Genomic_DNA"/>
</dbReference>
<evidence type="ECO:0000313" key="2">
    <source>
        <dbReference type="EnsemblMetazoa" id="GPPI001684-PA"/>
    </source>
</evidence>
<name>A0A1B0AMB3_9MUSC</name>
<evidence type="ECO:0000313" key="3">
    <source>
        <dbReference type="Proteomes" id="UP000092460"/>
    </source>
</evidence>
<sequence>MPPCISTNTAQLCLILNRFDDEKTIGILSQYASSSSSSPTSSMACMILRFNFLREEQMPTELQGVACFKITTQNDQKDLWYTLHLIYCLLSIVPVVNLLLKYNLYL</sequence>
<keyword evidence="1" id="KW-1133">Transmembrane helix</keyword>
<dbReference type="VEuPathDB" id="VectorBase:GPPI001684"/>
<protein>
    <submittedName>
        <fullName evidence="2">Uncharacterized protein</fullName>
    </submittedName>
</protein>
<accession>A0A1B0AMB3</accession>
<dbReference type="EnsemblMetazoa" id="GPPI001684-RA">
    <property type="protein sequence ID" value="GPPI001684-PA"/>
    <property type="gene ID" value="GPPI001684"/>
</dbReference>
<dbReference type="Proteomes" id="UP000092460">
    <property type="component" value="Unassembled WGS sequence"/>
</dbReference>
<keyword evidence="1" id="KW-0812">Transmembrane</keyword>
<dbReference type="AlphaFoldDB" id="A0A1B0AMB3"/>